<protein>
    <submittedName>
        <fullName evidence="5">DUF3048 domain-containing protein</fullName>
    </submittedName>
</protein>
<dbReference type="AlphaFoldDB" id="A0A9D1RER4"/>
<evidence type="ECO:0000313" key="6">
    <source>
        <dbReference type="Proteomes" id="UP000824205"/>
    </source>
</evidence>
<feature type="region of interest" description="Disordered" evidence="1">
    <location>
        <begin position="1"/>
        <end position="88"/>
    </location>
</feature>
<dbReference type="EMBL" id="DXGE01000034">
    <property type="protein sequence ID" value="HIW86524.1"/>
    <property type="molecule type" value="Genomic_DNA"/>
</dbReference>
<evidence type="ECO:0000259" key="4">
    <source>
        <dbReference type="Pfam" id="PF17479"/>
    </source>
</evidence>
<organism evidence="5 6">
    <name type="scientific">Candidatus Eubacterium faecipullorum</name>
    <dbReference type="NCBI Taxonomy" id="2838571"/>
    <lineage>
        <taxon>Bacteria</taxon>
        <taxon>Bacillati</taxon>
        <taxon>Bacillota</taxon>
        <taxon>Clostridia</taxon>
        <taxon>Eubacteriales</taxon>
        <taxon>Eubacteriaceae</taxon>
        <taxon>Eubacterium</taxon>
    </lineage>
</organism>
<evidence type="ECO:0000256" key="2">
    <source>
        <dbReference type="SAM" id="Phobius"/>
    </source>
</evidence>
<keyword evidence="2" id="KW-0472">Membrane</keyword>
<dbReference type="InterPro" id="IPR021416">
    <property type="entry name" value="DUF3048_N"/>
</dbReference>
<gene>
    <name evidence="5" type="ORF">IAA48_08530</name>
</gene>
<accession>A0A9D1RER4</accession>
<evidence type="ECO:0000256" key="1">
    <source>
        <dbReference type="SAM" id="MobiDB-lite"/>
    </source>
</evidence>
<feature type="transmembrane region" description="Helical" evidence="2">
    <location>
        <begin position="110"/>
        <end position="134"/>
    </location>
</feature>
<dbReference type="InterPro" id="IPR023158">
    <property type="entry name" value="YerB-like_sf"/>
</dbReference>
<feature type="compositionally biased region" description="Basic and acidic residues" evidence="1">
    <location>
        <begin position="1"/>
        <end position="24"/>
    </location>
</feature>
<dbReference type="InterPro" id="IPR035328">
    <property type="entry name" value="DUF3048_C"/>
</dbReference>
<sequence>MAEKDDEIDKILDELKGTRNKDTAADSAAPAESNAFTGTQDGADSPENNTDTASPPVYEDETAQESAPSGDAPEPVLEEDAPPAKSMNDYTDEYEEEEVDYVQNPGKKKAIIIAVIAVIAVIAIAAGVYFGVFYGKEEETTAPETTTTTTTQAPVIITNPLTGEAGYNESAVGKRPIAVVVENSSAARPQYNMDTPDIIVEGEVEGGITRMLWLYADMAALPDQVGPTRSARPSFVEFSQLFDSIFVHFGESHSGGDYVGADDYIDDNDVDNINGMTTSACFRRTSDKASPHNAVLEGDELMSVIEDKGYRTDIDHDNFAELSFNETEAAVSGTACNSITVQFSSRTDSHTFTYNTADKVYQNQSDFEQVVSFKNIIVLFADTTYVSKQNYNGTGRTETYCNFELTSGTGRLASAGSVVDFNWSVENGVLRFTAQDGSPLALNPGRSWIGIVSANNGGSANSQ</sequence>
<feature type="compositionally biased region" description="Low complexity" evidence="1">
    <location>
        <begin position="25"/>
        <end position="35"/>
    </location>
</feature>
<name>A0A9D1RER4_9FIRM</name>
<evidence type="ECO:0000259" key="3">
    <source>
        <dbReference type="Pfam" id="PF11258"/>
    </source>
</evidence>
<dbReference type="Pfam" id="PF17479">
    <property type="entry name" value="DUF3048_C"/>
    <property type="match status" value="1"/>
</dbReference>
<keyword evidence="2" id="KW-0812">Transmembrane</keyword>
<dbReference type="Proteomes" id="UP000824205">
    <property type="component" value="Unassembled WGS sequence"/>
</dbReference>
<reference evidence="5" key="2">
    <citation type="submission" date="2021-04" db="EMBL/GenBank/DDBJ databases">
        <authorList>
            <person name="Gilroy R."/>
        </authorList>
    </citation>
    <scope>NUCLEOTIDE SEQUENCE</scope>
    <source>
        <strain evidence="5">421</strain>
    </source>
</reference>
<feature type="domain" description="DUF3048" evidence="3">
    <location>
        <begin position="161"/>
        <end position="311"/>
    </location>
</feature>
<proteinExistence type="predicted"/>
<evidence type="ECO:0000313" key="5">
    <source>
        <dbReference type="EMBL" id="HIW86524.1"/>
    </source>
</evidence>
<dbReference type="SUPFAM" id="SSF159774">
    <property type="entry name" value="YerB-like"/>
    <property type="match status" value="1"/>
</dbReference>
<dbReference type="Gene3D" id="3.50.90.10">
    <property type="entry name" value="YerB-like"/>
    <property type="match status" value="1"/>
</dbReference>
<comment type="caution">
    <text evidence="5">The sequence shown here is derived from an EMBL/GenBank/DDBJ whole genome shotgun (WGS) entry which is preliminary data.</text>
</comment>
<feature type="domain" description="DUF3048" evidence="4">
    <location>
        <begin position="339"/>
        <end position="449"/>
    </location>
</feature>
<keyword evidence="2" id="KW-1133">Transmembrane helix</keyword>
<feature type="compositionally biased region" description="Polar residues" evidence="1">
    <location>
        <begin position="36"/>
        <end position="53"/>
    </location>
</feature>
<reference evidence="5" key="1">
    <citation type="journal article" date="2021" name="PeerJ">
        <title>Extensive microbial diversity within the chicken gut microbiome revealed by metagenomics and culture.</title>
        <authorList>
            <person name="Gilroy R."/>
            <person name="Ravi A."/>
            <person name="Getino M."/>
            <person name="Pursley I."/>
            <person name="Horton D.L."/>
            <person name="Alikhan N.F."/>
            <person name="Baker D."/>
            <person name="Gharbi K."/>
            <person name="Hall N."/>
            <person name="Watson M."/>
            <person name="Adriaenssens E.M."/>
            <person name="Foster-Nyarko E."/>
            <person name="Jarju S."/>
            <person name="Secka A."/>
            <person name="Antonio M."/>
            <person name="Oren A."/>
            <person name="Chaudhuri R.R."/>
            <person name="La Ragione R."/>
            <person name="Hildebrand F."/>
            <person name="Pallen M.J."/>
        </authorList>
    </citation>
    <scope>NUCLEOTIDE SEQUENCE</scope>
    <source>
        <strain evidence="5">421</strain>
    </source>
</reference>
<dbReference type="Pfam" id="PF11258">
    <property type="entry name" value="DUF3048"/>
    <property type="match status" value="1"/>
</dbReference>